<sequence>MSLNNAPDKPQGAETRQPSKAERKARLLAELEQQRIDILVSSDQLLDAISPLETGWQRFKLPIYAIGGFAAFRLARHPRGALAGGRKVLAGYMLYRKLKLLAKATT</sequence>
<organism evidence="2 3">
    <name type="scientific">Vreelandella arcis</name>
    <dbReference type="NCBI Taxonomy" id="416873"/>
    <lineage>
        <taxon>Bacteria</taxon>
        <taxon>Pseudomonadati</taxon>
        <taxon>Pseudomonadota</taxon>
        <taxon>Gammaproteobacteria</taxon>
        <taxon>Oceanospirillales</taxon>
        <taxon>Halomonadaceae</taxon>
        <taxon>Vreelandella</taxon>
    </lineage>
</organism>
<dbReference type="Proteomes" id="UP000199677">
    <property type="component" value="Unassembled WGS sequence"/>
</dbReference>
<dbReference type="EMBL" id="FNII01000011">
    <property type="protein sequence ID" value="SDO01235.1"/>
    <property type="molecule type" value="Genomic_DNA"/>
</dbReference>
<dbReference type="RefSeq" id="WP_089707114.1">
    <property type="nucleotide sequence ID" value="NZ_FNII01000011.1"/>
</dbReference>
<dbReference type="AlphaFoldDB" id="A0A1H0G2W6"/>
<accession>A0A1H0G2W6</accession>
<keyword evidence="3" id="KW-1185">Reference proteome</keyword>
<proteinExistence type="predicted"/>
<gene>
    <name evidence="2" type="ORF">SAMN04487951_11165</name>
</gene>
<dbReference type="STRING" id="416873.SAMN04487951_11165"/>
<protein>
    <submittedName>
        <fullName evidence="2">YqjK-like protein</fullName>
    </submittedName>
</protein>
<feature type="region of interest" description="Disordered" evidence="1">
    <location>
        <begin position="1"/>
        <end position="23"/>
    </location>
</feature>
<reference evidence="3" key="1">
    <citation type="submission" date="2016-10" db="EMBL/GenBank/DDBJ databases">
        <authorList>
            <person name="Varghese N."/>
            <person name="Submissions S."/>
        </authorList>
    </citation>
    <scope>NUCLEOTIDE SEQUENCE [LARGE SCALE GENOMIC DNA]</scope>
    <source>
        <strain evidence="3">CGMCC 1.6494</strain>
    </source>
</reference>
<evidence type="ECO:0000256" key="1">
    <source>
        <dbReference type="SAM" id="MobiDB-lite"/>
    </source>
</evidence>
<name>A0A1H0G2W6_9GAMM</name>
<evidence type="ECO:0000313" key="2">
    <source>
        <dbReference type="EMBL" id="SDO01235.1"/>
    </source>
</evidence>
<dbReference type="OrthoDB" id="6183353at2"/>
<evidence type="ECO:0000313" key="3">
    <source>
        <dbReference type="Proteomes" id="UP000199677"/>
    </source>
</evidence>